<dbReference type="GO" id="GO:0006043">
    <property type="term" value="P:glucosamine catabolic process"/>
    <property type="evidence" value="ECO:0007669"/>
    <property type="project" value="TreeGrafter"/>
</dbReference>
<evidence type="ECO:0000256" key="1">
    <source>
        <dbReference type="ARBA" id="ARBA00023277"/>
    </source>
</evidence>
<dbReference type="SUPFAM" id="SSF100950">
    <property type="entry name" value="NagB/RpiA/CoA transferase-like"/>
    <property type="match status" value="1"/>
</dbReference>
<gene>
    <name evidence="3" type="ORF">SAMN06265361_10323</name>
</gene>
<protein>
    <submittedName>
        <fullName evidence="3">Glucosamine-6-phosphate deaminase</fullName>
    </submittedName>
</protein>
<keyword evidence="1" id="KW-0119">Carbohydrate metabolism</keyword>
<dbReference type="InterPro" id="IPR006148">
    <property type="entry name" value="Glc/Gal-6P_isomerase"/>
</dbReference>
<evidence type="ECO:0000313" key="4">
    <source>
        <dbReference type="Proteomes" id="UP001157946"/>
    </source>
</evidence>
<evidence type="ECO:0000259" key="2">
    <source>
        <dbReference type="Pfam" id="PF01182"/>
    </source>
</evidence>
<dbReference type="Gene3D" id="3.40.50.1360">
    <property type="match status" value="1"/>
</dbReference>
<name>A0AA45WN08_9BACL</name>
<reference evidence="3" key="1">
    <citation type="submission" date="2017-05" db="EMBL/GenBank/DDBJ databases">
        <authorList>
            <person name="Varghese N."/>
            <person name="Submissions S."/>
        </authorList>
    </citation>
    <scope>NUCLEOTIDE SEQUENCE</scope>
    <source>
        <strain evidence="3">DSM 45262</strain>
    </source>
</reference>
<dbReference type="GO" id="GO:0004342">
    <property type="term" value="F:glucosamine-6-phosphate deaminase activity"/>
    <property type="evidence" value="ECO:0007669"/>
    <property type="project" value="InterPro"/>
</dbReference>
<dbReference type="GO" id="GO:0042802">
    <property type="term" value="F:identical protein binding"/>
    <property type="evidence" value="ECO:0007669"/>
    <property type="project" value="TreeGrafter"/>
</dbReference>
<organism evidence="3 4">
    <name type="scientific">Laceyella tengchongensis</name>
    <dbReference type="NCBI Taxonomy" id="574699"/>
    <lineage>
        <taxon>Bacteria</taxon>
        <taxon>Bacillati</taxon>
        <taxon>Bacillota</taxon>
        <taxon>Bacilli</taxon>
        <taxon>Bacillales</taxon>
        <taxon>Thermoactinomycetaceae</taxon>
        <taxon>Laceyella</taxon>
    </lineage>
</organism>
<dbReference type="GO" id="GO:0006046">
    <property type="term" value="P:N-acetylglucosamine catabolic process"/>
    <property type="evidence" value="ECO:0007669"/>
    <property type="project" value="TreeGrafter"/>
</dbReference>
<dbReference type="InterPro" id="IPR037171">
    <property type="entry name" value="NagB/RpiA_transferase-like"/>
</dbReference>
<keyword evidence="4" id="KW-1185">Reference proteome</keyword>
<accession>A0AA45WN08</accession>
<dbReference type="Proteomes" id="UP001157946">
    <property type="component" value="Unassembled WGS sequence"/>
</dbReference>
<evidence type="ECO:0000313" key="3">
    <source>
        <dbReference type="EMBL" id="SMP16697.1"/>
    </source>
</evidence>
<sequence>MDARWQPVVQTTVDRLHVRVYKSRDAMGAAAAAEVVNKMKQVQARKGRVRMVFAAAPSQNELLMHLCRAEGVDWSRVEAFHMDEYIGLPEDSPQRFSYYLQEHLFRHVQLGQVHLIRPNGDPERECARYAQLLSEAPIDIVCLGIGENGHIAFNDPGVANFDDPAVVKSVCLDEKCRQQQVNDGCFPDLASVPKTALTLTVPALMSADYLIGVVPGPTKREAVRRALTGPVSADCPASILRRHQDGALYLDTDAYGVSEYAGD</sequence>
<dbReference type="CDD" id="cd01399">
    <property type="entry name" value="GlcN6P_deaminase"/>
    <property type="match status" value="1"/>
</dbReference>
<dbReference type="PANTHER" id="PTHR11280">
    <property type="entry name" value="GLUCOSAMINE-6-PHOSPHATE ISOMERASE"/>
    <property type="match status" value="1"/>
</dbReference>
<dbReference type="InterPro" id="IPR004547">
    <property type="entry name" value="Glucosamine6P_isomerase"/>
</dbReference>
<proteinExistence type="predicted"/>
<dbReference type="EMBL" id="FXTU01000003">
    <property type="protein sequence ID" value="SMP16697.1"/>
    <property type="molecule type" value="Genomic_DNA"/>
</dbReference>
<feature type="domain" description="Glucosamine/galactosamine-6-phosphate isomerase" evidence="2">
    <location>
        <begin position="23"/>
        <end position="244"/>
    </location>
</feature>
<dbReference type="PANTHER" id="PTHR11280:SF6">
    <property type="entry name" value="GLUCOSAMINE-6-PHOSPHATE ISOMERASE NAGB"/>
    <property type="match status" value="1"/>
</dbReference>
<dbReference type="Pfam" id="PF01182">
    <property type="entry name" value="Glucosamine_iso"/>
    <property type="match status" value="1"/>
</dbReference>
<dbReference type="GO" id="GO:0005737">
    <property type="term" value="C:cytoplasm"/>
    <property type="evidence" value="ECO:0007669"/>
    <property type="project" value="TreeGrafter"/>
</dbReference>
<dbReference type="GO" id="GO:0019262">
    <property type="term" value="P:N-acetylneuraminate catabolic process"/>
    <property type="evidence" value="ECO:0007669"/>
    <property type="project" value="TreeGrafter"/>
</dbReference>
<dbReference type="AlphaFoldDB" id="A0AA45WN08"/>
<comment type="caution">
    <text evidence="3">The sequence shown here is derived from an EMBL/GenBank/DDBJ whole genome shotgun (WGS) entry which is preliminary data.</text>
</comment>
<dbReference type="GO" id="GO:0005975">
    <property type="term" value="P:carbohydrate metabolic process"/>
    <property type="evidence" value="ECO:0007669"/>
    <property type="project" value="InterPro"/>
</dbReference>